<proteinExistence type="predicted"/>
<feature type="region of interest" description="Disordered" evidence="1">
    <location>
        <begin position="276"/>
        <end position="356"/>
    </location>
</feature>
<feature type="compositionally biased region" description="Polar residues" evidence="1">
    <location>
        <begin position="230"/>
        <end position="248"/>
    </location>
</feature>
<keyword evidence="3" id="KW-1185">Reference proteome</keyword>
<sequence length="508" mass="56372">MFGDFTAREKKMTLDLILAGKVVVTTGRTFAKKLMNMNDLYTEVCRERYMVRMFNYVLFKSERRGQREWNDDFFIRYDDIMKRFELHGLTKEIWEKKKMKLPVERTNNVPKRLGGVDEGKLGQGNVGYKRYHDAKIGAIKIFLARCEDLWFNRKMRRINTRIYNEALEPEDCFDIMDSEEDTDDGEIDLPLPDARNHAADKNMRIGSLSGGDPVVVEVGGPTMASCKTAQLTHTQTSSAGDGTEASTSKWKDKRGAPGFPTLMRQMFDHIMEMPTENQTRGQHDDSEPEEDDMCLEDNPLFHIPDDEDKDLTPGDEIESMSSHGGRSGGEHDAGDALVFGGASPRDTTKPLADNRDEGDKLLHMVCTGSGSQIAPDSMEREEGGGMEGVRMTHGREAGNDDEEADGDANLEHNMDVDNEDGLGKEASCRGRSGSSSSNVINLIEQSVHKTVILVRVVRDGPATLKDRMDVAIVGAMAVLSAKLVGHRVVDGGNRDGCELDLIMVTAPG</sequence>
<gene>
    <name evidence="2" type="ORF">CBR_g40830</name>
</gene>
<protein>
    <submittedName>
        <fullName evidence="2">Uncharacterized protein</fullName>
    </submittedName>
</protein>
<reference evidence="2 3" key="1">
    <citation type="journal article" date="2018" name="Cell">
        <title>The Chara Genome: Secondary Complexity and Implications for Plant Terrestrialization.</title>
        <authorList>
            <person name="Nishiyama T."/>
            <person name="Sakayama H."/>
            <person name="Vries J.D."/>
            <person name="Buschmann H."/>
            <person name="Saint-Marcoux D."/>
            <person name="Ullrich K.K."/>
            <person name="Haas F.B."/>
            <person name="Vanderstraeten L."/>
            <person name="Becker D."/>
            <person name="Lang D."/>
            <person name="Vosolsobe S."/>
            <person name="Rombauts S."/>
            <person name="Wilhelmsson P.K.I."/>
            <person name="Janitza P."/>
            <person name="Kern R."/>
            <person name="Heyl A."/>
            <person name="Rumpler F."/>
            <person name="Villalobos L.I.A.C."/>
            <person name="Clay J.M."/>
            <person name="Skokan R."/>
            <person name="Toyoda A."/>
            <person name="Suzuki Y."/>
            <person name="Kagoshima H."/>
            <person name="Schijlen E."/>
            <person name="Tajeshwar N."/>
            <person name="Catarino B."/>
            <person name="Hetherington A.J."/>
            <person name="Saltykova A."/>
            <person name="Bonnot C."/>
            <person name="Breuninger H."/>
            <person name="Symeonidi A."/>
            <person name="Radhakrishnan G.V."/>
            <person name="Van Nieuwerburgh F."/>
            <person name="Deforce D."/>
            <person name="Chang C."/>
            <person name="Karol K.G."/>
            <person name="Hedrich R."/>
            <person name="Ulvskov P."/>
            <person name="Glockner G."/>
            <person name="Delwiche C.F."/>
            <person name="Petrasek J."/>
            <person name="Van de Peer Y."/>
            <person name="Friml J."/>
            <person name="Beilby M."/>
            <person name="Dolan L."/>
            <person name="Kohara Y."/>
            <person name="Sugano S."/>
            <person name="Fujiyama A."/>
            <person name="Delaux P.-M."/>
            <person name="Quint M."/>
            <person name="TheiBen G."/>
            <person name="Hagemann M."/>
            <person name="Harholt J."/>
            <person name="Dunand C."/>
            <person name="Zachgo S."/>
            <person name="Langdale J."/>
            <person name="Maumus F."/>
            <person name="Straeten D.V.D."/>
            <person name="Gould S.B."/>
            <person name="Rensing S.A."/>
        </authorList>
    </citation>
    <scope>NUCLEOTIDE SEQUENCE [LARGE SCALE GENOMIC DNA]</scope>
    <source>
        <strain evidence="2 3">S276</strain>
    </source>
</reference>
<dbReference type="Proteomes" id="UP000265515">
    <property type="component" value="Unassembled WGS sequence"/>
</dbReference>
<evidence type="ECO:0000256" key="1">
    <source>
        <dbReference type="SAM" id="MobiDB-lite"/>
    </source>
</evidence>
<feature type="compositionally biased region" description="Basic and acidic residues" evidence="1">
    <location>
        <begin position="346"/>
        <end position="356"/>
    </location>
</feature>
<accession>A0A388LUL5</accession>
<organism evidence="2 3">
    <name type="scientific">Chara braunii</name>
    <name type="common">Braun's stonewort</name>
    <dbReference type="NCBI Taxonomy" id="69332"/>
    <lineage>
        <taxon>Eukaryota</taxon>
        <taxon>Viridiplantae</taxon>
        <taxon>Streptophyta</taxon>
        <taxon>Charophyceae</taxon>
        <taxon>Charales</taxon>
        <taxon>Characeae</taxon>
        <taxon>Chara</taxon>
    </lineage>
</organism>
<dbReference type="AlphaFoldDB" id="A0A388LUL5"/>
<dbReference type="Gramene" id="GBG86016">
    <property type="protein sequence ID" value="GBG86016"/>
    <property type="gene ID" value="CBR_g40830"/>
</dbReference>
<comment type="caution">
    <text evidence="2">The sequence shown here is derived from an EMBL/GenBank/DDBJ whole genome shotgun (WGS) entry which is preliminary data.</text>
</comment>
<evidence type="ECO:0000313" key="3">
    <source>
        <dbReference type="Proteomes" id="UP000265515"/>
    </source>
</evidence>
<evidence type="ECO:0000313" key="2">
    <source>
        <dbReference type="EMBL" id="GBG86016.1"/>
    </source>
</evidence>
<dbReference type="EMBL" id="BFEA01000544">
    <property type="protein sequence ID" value="GBG86016.1"/>
    <property type="molecule type" value="Genomic_DNA"/>
</dbReference>
<feature type="compositionally biased region" description="Acidic residues" evidence="1">
    <location>
        <begin position="286"/>
        <end position="295"/>
    </location>
</feature>
<feature type="compositionally biased region" description="Acidic residues" evidence="1">
    <location>
        <begin position="305"/>
        <end position="318"/>
    </location>
</feature>
<feature type="region of interest" description="Disordered" evidence="1">
    <location>
        <begin position="230"/>
        <end position="258"/>
    </location>
</feature>
<name>A0A388LUL5_CHABU</name>